<accession>A0A392MNX6</accession>
<keyword evidence="1" id="KW-0325">Glycoprotein</keyword>
<dbReference type="Pfam" id="PF14380">
    <property type="entry name" value="WAK_assoc"/>
    <property type="match status" value="1"/>
</dbReference>
<evidence type="ECO:0000313" key="3">
    <source>
        <dbReference type="EMBL" id="MCH89197.1"/>
    </source>
</evidence>
<evidence type="ECO:0000259" key="2">
    <source>
        <dbReference type="Pfam" id="PF14380"/>
    </source>
</evidence>
<gene>
    <name evidence="3" type="ORF">A2U01_0010090</name>
</gene>
<organism evidence="3 4">
    <name type="scientific">Trifolium medium</name>
    <dbReference type="NCBI Taxonomy" id="97028"/>
    <lineage>
        <taxon>Eukaryota</taxon>
        <taxon>Viridiplantae</taxon>
        <taxon>Streptophyta</taxon>
        <taxon>Embryophyta</taxon>
        <taxon>Tracheophyta</taxon>
        <taxon>Spermatophyta</taxon>
        <taxon>Magnoliopsida</taxon>
        <taxon>eudicotyledons</taxon>
        <taxon>Gunneridae</taxon>
        <taxon>Pentapetalae</taxon>
        <taxon>rosids</taxon>
        <taxon>fabids</taxon>
        <taxon>Fabales</taxon>
        <taxon>Fabaceae</taxon>
        <taxon>Papilionoideae</taxon>
        <taxon>50 kb inversion clade</taxon>
        <taxon>NPAAA clade</taxon>
        <taxon>Hologalegina</taxon>
        <taxon>IRL clade</taxon>
        <taxon>Trifolieae</taxon>
        <taxon>Trifolium</taxon>
    </lineage>
</organism>
<evidence type="ECO:0000313" key="4">
    <source>
        <dbReference type="Proteomes" id="UP000265520"/>
    </source>
</evidence>
<dbReference type="AlphaFoldDB" id="A0A392MNX6"/>
<keyword evidence="3" id="KW-0418">Kinase</keyword>
<feature type="domain" description="Wall-associated receptor kinase C-terminal" evidence="2">
    <location>
        <begin position="37"/>
        <end position="119"/>
    </location>
</feature>
<reference evidence="3 4" key="1">
    <citation type="journal article" date="2018" name="Front. Plant Sci.">
        <title>Red Clover (Trifolium pratense) and Zigzag Clover (T. medium) - A Picture of Genomic Similarities and Differences.</title>
        <authorList>
            <person name="Dluhosova J."/>
            <person name="Istvanek J."/>
            <person name="Nedelnik J."/>
            <person name="Repkova J."/>
        </authorList>
    </citation>
    <scope>NUCLEOTIDE SEQUENCE [LARGE SCALE GENOMIC DNA]</scope>
    <source>
        <strain evidence="4">cv. 10/8</strain>
        <tissue evidence="3">Leaf</tissue>
    </source>
</reference>
<dbReference type="PANTHER" id="PTHR33138">
    <property type="entry name" value="OS01G0690200 PROTEIN"/>
    <property type="match status" value="1"/>
</dbReference>
<protein>
    <submittedName>
        <fullName evidence="3">Putative serine/threonine-protein kinase</fullName>
    </submittedName>
</protein>
<dbReference type="InterPro" id="IPR032872">
    <property type="entry name" value="WAK_assoc_C"/>
</dbReference>
<sequence length="154" mass="17184">MFNLAHSQTQVVLFFGCDSTKLPRELERNKIGCSAENKTSSVVALYGDDNNVSFASKNCRDDVVYAMVENGVKGEIEESLRNGFLLNWIASDCTDCYNSGGRCGFDSSVYSFRCYCTDRVHPAKCDPGRSLFSLYCNYGDVRAKLLNDCLIIYS</sequence>
<evidence type="ECO:0000256" key="1">
    <source>
        <dbReference type="ARBA" id="ARBA00023180"/>
    </source>
</evidence>
<name>A0A392MNX6_9FABA</name>
<proteinExistence type="predicted"/>
<comment type="caution">
    <text evidence="3">The sequence shown here is derived from an EMBL/GenBank/DDBJ whole genome shotgun (WGS) entry which is preliminary data.</text>
</comment>
<dbReference type="GO" id="GO:0016301">
    <property type="term" value="F:kinase activity"/>
    <property type="evidence" value="ECO:0007669"/>
    <property type="project" value="UniProtKB-KW"/>
</dbReference>
<dbReference type="Proteomes" id="UP000265520">
    <property type="component" value="Unassembled WGS sequence"/>
</dbReference>
<keyword evidence="4" id="KW-1185">Reference proteome</keyword>
<dbReference type="PANTHER" id="PTHR33138:SF27">
    <property type="entry name" value="WALL-ASSOCIATED RECEPTOR KINASE C-TERMINAL DOMAIN-CONTAINING PROTEIN"/>
    <property type="match status" value="1"/>
</dbReference>
<keyword evidence="3" id="KW-0808">Transferase</keyword>
<dbReference type="EMBL" id="LXQA010015672">
    <property type="protein sequence ID" value="MCH89197.1"/>
    <property type="molecule type" value="Genomic_DNA"/>
</dbReference>